<reference evidence="5" key="2">
    <citation type="submission" date="2020-09" db="EMBL/GenBank/DDBJ databases">
        <authorList>
            <person name="Sun Q."/>
            <person name="Zhou Y."/>
        </authorList>
    </citation>
    <scope>NUCLEOTIDE SEQUENCE</scope>
    <source>
        <strain evidence="5">CGMCC 1.15725</strain>
    </source>
</reference>
<dbReference type="RefSeq" id="WP_189045478.1">
    <property type="nucleotide sequence ID" value="NZ_BMJQ01000005.1"/>
</dbReference>
<dbReference type="Proteomes" id="UP000646365">
    <property type="component" value="Unassembled WGS sequence"/>
</dbReference>
<gene>
    <name evidence="5" type="ORF">GCM10011611_21430</name>
</gene>
<comment type="caution">
    <text evidence="5">The sequence shown here is derived from an EMBL/GenBank/DDBJ whole genome shotgun (WGS) entry which is preliminary data.</text>
</comment>
<evidence type="ECO:0000313" key="5">
    <source>
        <dbReference type="EMBL" id="GGF15367.1"/>
    </source>
</evidence>
<evidence type="ECO:0000259" key="4">
    <source>
        <dbReference type="Pfam" id="PF14326"/>
    </source>
</evidence>
<dbReference type="Gene3D" id="3.40.50.10610">
    <property type="entry name" value="ABC-type transport auxiliary lipoprotein component"/>
    <property type="match status" value="1"/>
</dbReference>
<keyword evidence="2" id="KW-0732">Signal</keyword>
<feature type="chain" id="PRO_5035306028" description="DUF4384 domain-containing protein" evidence="2">
    <location>
        <begin position="28"/>
        <end position="518"/>
    </location>
</feature>
<sequence>MRLPLLAVALALAALTLAACHPNPEMAHVAVEPRTAPARTITSFSESLRCMDELFLVQGKRDIYVTSAGVPDATGMITAGTKEMLITAVAKMSAKSGAFRFVDYDPTQIDVQFLSQLVGLRPEFVAPSYYIRGAITQLDANVLDSHAGAALSLPSVDLAVSSDQVVSVMSVDLNIGKLVSRQILPGMSASNSIAVVRSGHGGDVGGVIGKAGLTFSVALDRSEGFHQAARDLIELSTIEVLGKLTRVPYWQCLEIDQTNPTYRAEAREWYDAMGEAERVRFAKTGLARAGYYDGPVDDSADPALRDAVARYQAAHDLIASGRVDFDVYYRLLAAAGRPVETAALVPPPPSAPDLAPDLAPDPAPVAAPPAAAEPPPVAVVLSTDRGEHPTYRVDDLLVVEARTNRDGFLYCYYQDADGAVARIFPNRFQPNAFVRGGAAVQIPPGAARAFSIRLDTSRAREAVACVAAPIEFGLRLPQQLKAEDLAPLPVHGIDDLIEDFRQVGGERISVGRMFIEVM</sequence>
<dbReference type="InterPro" id="IPR036366">
    <property type="entry name" value="PGBDSf"/>
</dbReference>
<evidence type="ECO:0000256" key="2">
    <source>
        <dbReference type="SAM" id="SignalP"/>
    </source>
</evidence>
<evidence type="ECO:0000259" key="3">
    <source>
        <dbReference type="Pfam" id="PF01471"/>
    </source>
</evidence>
<dbReference type="Pfam" id="PF01471">
    <property type="entry name" value="PG_binding_1"/>
    <property type="match status" value="1"/>
</dbReference>
<dbReference type="EMBL" id="BMJQ01000005">
    <property type="protein sequence ID" value="GGF15367.1"/>
    <property type="molecule type" value="Genomic_DNA"/>
</dbReference>
<dbReference type="SUPFAM" id="SSF47090">
    <property type="entry name" value="PGBD-like"/>
    <property type="match status" value="1"/>
</dbReference>
<feature type="domain" description="Peptidoglycan binding-like" evidence="3">
    <location>
        <begin position="277"/>
        <end position="331"/>
    </location>
</feature>
<evidence type="ECO:0008006" key="7">
    <source>
        <dbReference type="Google" id="ProtNLM"/>
    </source>
</evidence>
<dbReference type="AlphaFoldDB" id="A0A8J2YSJ5"/>
<dbReference type="Gene3D" id="1.10.101.10">
    <property type="entry name" value="PGBD-like superfamily/PGBD"/>
    <property type="match status" value="1"/>
</dbReference>
<keyword evidence="6" id="KW-1185">Reference proteome</keyword>
<accession>A0A8J2YSJ5</accession>
<dbReference type="PROSITE" id="PS51257">
    <property type="entry name" value="PROKAR_LIPOPROTEIN"/>
    <property type="match status" value="1"/>
</dbReference>
<reference evidence="5" key="1">
    <citation type="journal article" date="2014" name="Int. J. Syst. Evol. Microbiol.">
        <title>Complete genome sequence of Corynebacterium casei LMG S-19264T (=DSM 44701T), isolated from a smear-ripened cheese.</title>
        <authorList>
            <consortium name="US DOE Joint Genome Institute (JGI-PGF)"/>
            <person name="Walter F."/>
            <person name="Albersmeier A."/>
            <person name="Kalinowski J."/>
            <person name="Ruckert C."/>
        </authorList>
    </citation>
    <scope>NUCLEOTIDE SEQUENCE</scope>
    <source>
        <strain evidence="5">CGMCC 1.15725</strain>
    </source>
</reference>
<feature type="region of interest" description="Disordered" evidence="1">
    <location>
        <begin position="345"/>
        <end position="371"/>
    </location>
</feature>
<feature type="domain" description="DUF4384" evidence="4">
    <location>
        <begin position="390"/>
        <end position="468"/>
    </location>
</feature>
<name>A0A8J2YSJ5_9PROT</name>
<feature type="compositionally biased region" description="Pro residues" evidence="1">
    <location>
        <begin position="359"/>
        <end position="371"/>
    </location>
</feature>
<protein>
    <recommendedName>
        <fullName evidence="7">DUF4384 domain-containing protein</fullName>
    </recommendedName>
</protein>
<feature type="signal peptide" evidence="2">
    <location>
        <begin position="1"/>
        <end position="27"/>
    </location>
</feature>
<dbReference type="InterPro" id="IPR036365">
    <property type="entry name" value="PGBD-like_sf"/>
</dbReference>
<dbReference type="InterPro" id="IPR025493">
    <property type="entry name" value="DUF4384"/>
</dbReference>
<dbReference type="Pfam" id="PF14326">
    <property type="entry name" value="DUF4384"/>
    <property type="match status" value="1"/>
</dbReference>
<evidence type="ECO:0000256" key="1">
    <source>
        <dbReference type="SAM" id="MobiDB-lite"/>
    </source>
</evidence>
<organism evidence="5 6">
    <name type="scientific">Aliidongia dinghuensis</name>
    <dbReference type="NCBI Taxonomy" id="1867774"/>
    <lineage>
        <taxon>Bacteria</taxon>
        <taxon>Pseudomonadati</taxon>
        <taxon>Pseudomonadota</taxon>
        <taxon>Alphaproteobacteria</taxon>
        <taxon>Rhodospirillales</taxon>
        <taxon>Dongiaceae</taxon>
        <taxon>Aliidongia</taxon>
    </lineage>
</organism>
<dbReference type="InterPro" id="IPR002477">
    <property type="entry name" value="Peptidoglycan-bd-like"/>
</dbReference>
<proteinExistence type="predicted"/>
<evidence type="ECO:0000313" key="6">
    <source>
        <dbReference type="Proteomes" id="UP000646365"/>
    </source>
</evidence>